<dbReference type="InterPro" id="IPR050739">
    <property type="entry name" value="MFP"/>
</dbReference>
<organism evidence="6 7">
    <name type="scientific">Thermomonas hydrothermalis</name>
    <dbReference type="NCBI Taxonomy" id="213588"/>
    <lineage>
        <taxon>Bacteria</taxon>
        <taxon>Pseudomonadati</taxon>
        <taxon>Pseudomonadota</taxon>
        <taxon>Gammaproteobacteria</taxon>
        <taxon>Lysobacterales</taxon>
        <taxon>Lysobacteraceae</taxon>
        <taxon>Thermomonas</taxon>
    </lineage>
</organism>
<comment type="subcellular location">
    <subcellularLocation>
        <location evidence="1">Cell envelope</location>
    </subcellularLocation>
</comment>
<dbReference type="STRING" id="213588.SAMN02745204_01219"/>
<evidence type="ECO:0000256" key="3">
    <source>
        <dbReference type="SAM" id="Phobius"/>
    </source>
</evidence>
<dbReference type="Pfam" id="PF25963">
    <property type="entry name" value="Beta-barrel_AAEA"/>
    <property type="match status" value="1"/>
</dbReference>
<dbReference type="SUPFAM" id="SSF111369">
    <property type="entry name" value="HlyD-like secretion proteins"/>
    <property type="match status" value="2"/>
</dbReference>
<gene>
    <name evidence="6" type="ORF">SAMN02745204_01219</name>
</gene>
<sequence length="391" mass="41591">MSMPTDSTASAASPGNGRRKRLLLIITTVFALAGLTWLLLWLLVFSQRQTTDNAYVGGNQVGVNARVAGTVTAIFADDSDRVQAGQVLVQLDPTDTRLALDRARATLAQAVRQVRQADSGASAARAAEAQAQLALAQAEADYRRRLPLLAEKAVPPEDVAHAREAVERARAALAQARGQAQAQQALVEGVPVARNPIVQQARTAFIEAWVAHHRTTIVAPVDGIVAGRSVQVGQLVSPGQPLLKILPLDQVWVDANFKESQLAKIRLGQPATLTSDLYGSGVVFHGKVAGIAAGTGSVFALLPAQNASGNWIKVVQRVPVRIALTRDDTLRAHPLRLGLSMEVEVDTRDQSGPRLPTQPHTAAVARTDVYAHDLQDAEREADAIIAANGGR</sequence>
<dbReference type="GO" id="GO:0030313">
    <property type="term" value="C:cell envelope"/>
    <property type="evidence" value="ECO:0007669"/>
    <property type="project" value="UniProtKB-SubCell"/>
</dbReference>
<dbReference type="Pfam" id="PF25885">
    <property type="entry name" value="HH_EMRA"/>
    <property type="match status" value="1"/>
</dbReference>
<dbReference type="RefSeq" id="WP_072755725.1">
    <property type="nucleotide sequence ID" value="NZ_FQUK01000016.1"/>
</dbReference>
<dbReference type="EMBL" id="FQUK01000016">
    <property type="protein sequence ID" value="SHE82569.1"/>
    <property type="molecule type" value="Genomic_DNA"/>
</dbReference>
<accession>A0A1M4WMU2</accession>
<dbReference type="Gene3D" id="2.40.30.170">
    <property type="match status" value="1"/>
</dbReference>
<evidence type="ECO:0000259" key="5">
    <source>
        <dbReference type="Pfam" id="PF25963"/>
    </source>
</evidence>
<evidence type="ECO:0000256" key="1">
    <source>
        <dbReference type="ARBA" id="ARBA00004196"/>
    </source>
</evidence>
<evidence type="ECO:0000313" key="6">
    <source>
        <dbReference type="EMBL" id="SHE82569.1"/>
    </source>
</evidence>
<name>A0A1M4WMU2_9GAMM</name>
<protein>
    <submittedName>
        <fullName evidence="6">Membrane fusion protein, multidrug efflux system</fullName>
    </submittedName>
</protein>
<dbReference type="Gene3D" id="2.40.50.100">
    <property type="match status" value="1"/>
</dbReference>
<evidence type="ECO:0000313" key="7">
    <source>
        <dbReference type="Proteomes" id="UP000242857"/>
    </source>
</evidence>
<dbReference type="PANTHER" id="PTHR30386">
    <property type="entry name" value="MEMBRANE FUSION SUBUNIT OF EMRAB-TOLC MULTIDRUG EFFLUX PUMP"/>
    <property type="match status" value="1"/>
</dbReference>
<keyword evidence="3" id="KW-0812">Transmembrane</keyword>
<keyword evidence="3" id="KW-1133">Transmembrane helix</keyword>
<dbReference type="InterPro" id="IPR058633">
    <property type="entry name" value="EmrA/FarA_HH"/>
</dbReference>
<feature type="coiled-coil region" evidence="2">
    <location>
        <begin position="159"/>
        <end position="186"/>
    </location>
</feature>
<keyword evidence="3" id="KW-0472">Membrane</keyword>
<dbReference type="AlphaFoldDB" id="A0A1M4WMU2"/>
<feature type="transmembrane region" description="Helical" evidence="3">
    <location>
        <begin position="21"/>
        <end position="44"/>
    </location>
</feature>
<feature type="domain" description="p-hydroxybenzoic acid efflux pump subunit AaeA-like beta-barrel" evidence="5">
    <location>
        <begin position="252"/>
        <end position="329"/>
    </location>
</feature>
<evidence type="ECO:0000259" key="4">
    <source>
        <dbReference type="Pfam" id="PF25885"/>
    </source>
</evidence>
<evidence type="ECO:0000256" key="2">
    <source>
        <dbReference type="SAM" id="Coils"/>
    </source>
</evidence>
<keyword evidence="7" id="KW-1185">Reference proteome</keyword>
<dbReference type="PANTHER" id="PTHR30386:SF19">
    <property type="entry name" value="MULTIDRUG EXPORT PROTEIN EMRA-RELATED"/>
    <property type="match status" value="1"/>
</dbReference>
<feature type="domain" description="Multidrug export protein EmrA/FarA alpha-helical hairpin" evidence="4">
    <location>
        <begin position="94"/>
        <end position="215"/>
    </location>
</feature>
<keyword evidence="2" id="KW-0175">Coiled coil</keyword>
<dbReference type="Proteomes" id="UP000242857">
    <property type="component" value="Unassembled WGS sequence"/>
</dbReference>
<reference evidence="7" key="1">
    <citation type="submission" date="2016-11" db="EMBL/GenBank/DDBJ databases">
        <authorList>
            <person name="Varghese N."/>
            <person name="Submissions S."/>
        </authorList>
    </citation>
    <scope>NUCLEOTIDE SEQUENCE [LARGE SCALE GENOMIC DNA]</scope>
    <source>
        <strain evidence="7">DSM 14834</strain>
    </source>
</reference>
<dbReference type="OrthoDB" id="9811754at2"/>
<proteinExistence type="predicted"/>
<dbReference type="GO" id="GO:0055085">
    <property type="term" value="P:transmembrane transport"/>
    <property type="evidence" value="ECO:0007669"/>
    <property type="project" value="InterPro"/>
</dbReference>
<dbReference type="InterPro" id="IPR058634">
    <property type="entry name" value="AaeA-lik-b-barrel"/>
</dbReference>